<dbReference type="KEGG" id="sacd:HS1genome_1672"/>
<reference evidence="3" key="1">
    <citation type="journal article" date="2014" name="Int. J. Syst. Evol. Microbiol.">
        <title>Complete genome sequence of Corynebacterium casei LMG S-19264T (=DSM 44701T), isolated from a smear-ripened cheese.</title>
        <authorList>
            <consortium name="US DOE Joint Genome Institute (JGI-PGF)"/>
            <person name="Walter F."/>
            <person name="Albersmeier A."/>
            <person name="Kalinowski J."/>
            <person name="Ruckert C."/>
        </authorList>
    </citation>
    <scope>NUCLEOTIDE SEQUENCE</scope>
    <source>
        <strain evidence="3">JCM 31740</strain>
    </source>
</reference>
<dbReference type="EMBL" id="AP018553">
    <property type="protein sequence ID" value="BBD73283.1"/>
    <property type="molecule type" value="Genomic_DNA"/>
</dbReference>
<proteinExistence type="predicted"/>
<dbReference type="EMBL" id="BMQS01000003">
    <property type="protein sequence ID" value="GGT89378.1"/>
    <property type="molecule type" value="Genomic_DNA"/>
</dbReference>
<organism evidence="2 4">
    <name type="scientific">Sulfodiicoccus acidiphilus</name>
    <dbReference type="NCBI Taxonomy" id="1670455"/>
    <lineage>
        <taxon>Archaea</taxon>
        <taxon>Thermoproteota</taxon>
        <taxon>Thermoprotei</taxon>
        <taxon>Sulfolobales</taxon>
        <taxon>Sulfolobaceae</taxon>
        <taxon>Sulfodiicoccus</taxon>
    </lineage>
</organism>
<evidence type="ECO:0000313" key="2">
    <source>
        <dbReference type="EMBL" id="BBD73283.1"/>
    </source>
</evidence>
<keyword evidence="4" id="KW-1185">Reference proteome</keyword>
<evidence type="ECO:0000313" key="3">
    <source>
        <dbReference type="EMBL" id="GGT89378.1"/>
    </source>
</evidence>
<dbReference type="RefSeq" id="WP_126450402.1">
    <property type="nucleotide sequence ID" value="NZ_AP018553.1"/>
</dbReference>
<dbReference type="PANTHER" id="PTHR12110">
    <property type="entry name" value="HYDROXYPYRUVATE ISOMERASE"/>
    <property type="match status" value="1"/>
</dbReference>
<protein>
    <recommendedName>
        <fullName evidence="1">Xylose isomerase-like TIM barrel domain-containing protein</fullName>
    </recommendedName>
</protein>
<dbReference type="AlphaFoldDB" id="A0A348B531"/>
<dbReference type="InterPro" id="IPR050312">
    <property type="entry name" value="IolE/XylAMocC-like"/>
</dbReference>
<dbReference type="OrthoDB" id="372143at2157"/>
<dbReference type="Proteomes" id="UP000616143">
    <property type="component" value="Unassembled WGS sequence"/>
</dbReference>
<dbReference type="SUPFAM" id="SSF51658">
    <property type="entry name" value="Xylose isomerase-like"/>
    <property type="match status" value="1"/>
</dbReference>
<sequence>MRIGVQSYTFRKLGFQRAVEYCSLRGLKVLEAYPAHVPPNIEGARLAREVSDRVSVSSHGVNKMEGTGLSSLFSFAKEGGVEVLVADPSPESLPTVDQLAKEFDVRVAIHNHGPKHRWGSALSAGELLQSYDRRLGLCLDLGHLARSKEDPFKVLEKYGERLFDVHVKDLNSEEEDVPVGAGVLKVREFLRALRESGLDPLVMIEYEADPDDPIRGVDQSLAFVRASLE</sequence>
<reference evidence="2" key="3">
    <citation type="journal article" date="2019" name="BMC Res. Notes">
        <title>Complete genome sequence of the Sulfodiicoccus acidiphilus strain HS-1T, the first crenarchaeon that lacks polB3, isolated from an acidic hot spring in Ohwaku-dani, Hakone, Japan.</title>
        <authorList>
            <person name="Sakai H.D."/>
            <person name="Kurosawa N."/>
        </authorList>
    </citation>
    <scope>NUCLEOTIDE SEQUENCE</scope>
    <source>
        <strain evidence="2">HS-1</strain>
    </source>
</reference>
<evidence type="ECO:0000313" key="4">
    <source>
        <dbReference type="Proteomes" id="UP000276741"/>
    </source>
</evidence>
<dbReference type="GeneID" id="38667162"/>
<evidence type="ECO:0000259" key="1">
    <source>
        <dbReference type="Pfam" id="PF01261"/>
    </source>
</evidence>
<gene>
    <name evidence="3" type="ORF">GCM10007116_04030</name>
    <name evidence="2" type="ORF">HS1genome_1672</name>
</gene>
<dbReference type="Proteomes" id="UP000276741">
    <property type="component" value="Chromosome"/>
</dbReference>
<dbReference type="Gene3D" id="3.20.20.150">
    <property type="entry name" value="Divalent-metal-dependent TIM barrel enzymes"/>
    <property type="match status" value="1"/>
</dbReference>
<dbReference type="InterPro" id="IPR013022">
    <property type="entry name" value="Xyl_isomerase-like_TIM-brl"/>
</dbReference>
<dbReference type="Pfam" id="PF01261">
    <property type="entry name" value="AP_endonuc_2"/>
    <property type="match status" value="1"/>
</dbReference>
<feature type="domain" description="Xylose isomerase-like TIM barrel" evidence="1">
    <location>
        <begin position="96"/>
        <end position="226"/>
    </location>
</feature>
<dbReference type="InterPro" id="IPR036237">
    <property type="entry name" value="Xyl_isomerase-like_sf"/>
</dbReference>
<name>A0A348B531_9CREN</name>
<accession>A0A348B531</accession>
<reference evidence="3" key="4">
    <citation type="submission" date="2020-09" db="EMBL/GenBank/DDBJ databases">
        <authorList>
            <person name="Sun Q."/>
            <person name="Ohkuma M."/>
        </authorList>
    </citation>
    <scope>NUCLEOTIDE SEQUENCE</scope>
    <source>
        <strain evidence="3">JCM 31740</strain>
    </source>
</reference>
<reference evidence="4" key="2">
    <citation type="submission" date="2018-04" db="EMBL/GenBank/DDBJ databases">
        <title>Complete genome sequence of Sulfodiicoccus acidiphilus strain HS-1.</title>
        <authorList>
            <person name="Sakai H.D."/>
            <person name="Kurosawa N."/>
        </authorList>
    </citation>
    <scope>NUCLEOTIDE SEQUENCE [LARGE SCALE GENOMIC DNA]</scope>
    <source>
        <strain evidence="4">HS-1</strain>
    </source>
</reference>
<dbReference type="PANTHER" id="PTHR12110:SF41">
    <property type="entry name" value="INOSOSE DEHYDRATASE"/>
    <property type="match status" value="1"/>
</dbReference>